<reference evidence="4 5" key="1">
    <citation type="submission" date="2019-07" db="EMBL/GenBank/DDBJ databases">
        <title>Whole genome shotgun sequence of Cellulomonas aerilata NBRC 106308.</title>
        <authorList>
            <person name="Hosoyama A."/>
            <person name="Uohara A."/>
            <person name="Ohji S."/>
            <person name="Ichikawa N."/>
        </authorList>
    </citation>
    <scope>NUCLEOTIDE SEQUENCE [LARGE SCALE GENOMIC DNA]</scope>
    <source>
        <strain evidence="4 5">NBRC 106308</strain>
    </source>
</reference>
<gene>
    <name evidence="4" type="ORF">CAE01nite_17580</name>
</gene>
<dbReference type="GO" id="GO:0046872">
    <property type="term" value="F:metal ion binding"/>
    <property type="evidence" value="ECO:0007669"/>
    <property type="project" value="InterPro"/>
</dbReference>
<comment type="caution">
    <text evidence="4">The sequence shown here is derived from an EMBL/GenBank/DDBJ whole genome shotgun (WGS) entry which is preliminary data.</text>
</comment>
<proteinExistence type="inferred from homology"/>
<sequence length="226" mass="23654">MLRRCSRAGRRSSSWRPARDRAGRRPPPRRRPVRQLRTPTAVPAAGRHLEGNTMHVRRPLRALAALALAAPTLALTAPAVADPLVHHHGPLTDLQPAASVTDGARGSVSAWETSDGTTVVLRLRGLPRSAAGQEYGAHVHVGHCVPGNGALAGPHYNSTGQPPTAVSDQTEVWLDFTVGRGGTAYARADVPFTIPSGGAHSVVVHALPTSPDGSAGGRIACLPVHF</sequence>
<name>A0A512DC53_9CELL</name>
<keyword evidence="5" id="KW-1185">Reference proteome</keyword>
<dbReference type="InterPro" id="IPR001424">
    <property type="entry name" value="SOD_Cu_Zn_dom"/>
</dbReference>
<evidence type="ECO:0000256" key="1">
    <source>
        <dbReference type="ARBA" id="ARBA00010457"/>
    </source>
</evidence>
<dbReference type="AlphaFoldDB" id="A0A512DC53"/>
<accession>A0A512DC53</accession>
<organism evidence="4 5">
    <name type="scientific">Cellulomonas aerilata</name>
    <dbReference type="NCBI Taxonomy" id="515326"/>
    <lineage>
        <taxon>Bacteria</taxon>
        <taxon>Bacillati</taxon>
        <taxon>Actinomycetota</taxon>
        <taxon>Actinomycetes</taxon>
        <taxon>Micrococcales</taxon>
        <taxon>Cellulomonadaceae</taxon>
        <taxon>Cellulomonas</taxon>
    </lineage>
</organism>
<feature type="compositionally biased region" description="Basic residues" evidence="2">
    <location>
        <begin position="24"/>
        <end position="34"/>
    </location>
</feature>
<dbReference type="Pfam" id="PF00080">
    <property type="entry name" value="Sod_Cu"/>
    <property type="match status" value="1"/>
</dbReference>
<evidence type="ECO:0000313" key="5">
    <source>
        <dbReference type="Proteomes" id="UP000321181"/>
    </source>
</evidence>
<dbReference type="Proteomes" id="UP000321181">
    <property type="component" value="Unassembled WGS sequence"/>
</dbReference>
<dbReference type="EMBL" id="BJYY01000013">
    <property type="protein sequence ID" value="GEO34033.1"/>
    <property type="molecule type" value="Genomic_DNA"/>
</dbReference>
<dbReference type="GO" id="GO:0006801">
    <property type="term" value="P:superoxide metabolic process"/>
    <property type="evidence" value="ECO:0007669"/>
    <property type="project" value="InterPro"/>
</dbReference>
<dbReference type="InterPro" id="IPR036423">
    <property type="entry name" value="SOD-like_Cu/Zn_dom_sf"/>
</dbReference>
<feature type="domain" description="Superoxide dismutase copper/zinc binding" evidence="3">
    <location>
        <begin position="106"/>
        <end position="221"/>
    </location>
</feature>
<protein>
    <recommendedName>
        <fullName evidence="3">Superoxide dismutase copper/zinc binding domain-containing protein</fullName>
    </recommendedName>
</protein>
<comment type="similarity">
    <text evidence="1">Belongs to the Cu-Zn superoxide dismutase family.</text>
</comment>
<feature type="compositionally biased region" description="Basic residues" evidence="2">
    <location>
        <begin position="1"/>
        <end position="10"/>
    </location>
</feature>
<feature type="region of interest" description="Disordered" evidence="2">
    <location>
        <begin position="1"/>
        <end position="40"/>
    </location>
</feature>
<evidence type="ECO:0000313" key="4">
    <source>
        <dbReference type="EMBL" id="GEO34033.1"/>
    </source>
</evidence>
<dbReference type="SUPFAM" id="SSF49329">
    <property type="entry name" value="Cu,Zn superoxide dismutase-like"/>
    <property type="match status" value="1"/>
</dbReference>
<evidence type="ECO:0000259" key="3">
    <source>
        <dbReference type="Pfam" id="PF00080"/>
    </source>
</evidence>
<dbReference type="Gene3D" id="2.60.40.200">
    <property type="entry name" value="Superoxide dismutase, copper/zinc binding domain"/>
    <property type="match status" value="1"/>
</dbReference>
<evidence type="ECO:0000256" key="2">
    <source>
        <dbReference type="SAM" id="MobiDB-lite"/>
    </source>
</evidence>